<organism evidence="1 2">
    <name type="scientific">Xylanibacillus composti</name>
    <dbReference type="NCBI Taxonomy" id="1572762"/>
    <lineage>
        <taxon>Bacteria</taxon>
        <taxon>Bacillati</taxon>
        <taxon>Bacillota</taxon>
        <taxon>Bacilli</taxon>
        <taxon>Bacillales</taxon>
        <taxon>Paenibacillaceae</taxon>
        <taxon>Xylanibacillus</taxon>
    </lineage>
</organism>
<dbReference type="EMBL" id="BOVK01000023">
    <property type="protein sequence ID" value="GIQ69042.1"/>
    <property type="molecule type" value="Genomic_DNA"/>
</dbReference>
<protein>
    <recommendedName>
        <fullName evidence="3">SIR2-like domain-containing protein</fullName>
    </recommendedName>
</protein>
<keyword evidence="2" id="KW-1185">Reference proteome</keyword>
<dbReference type="SUPFAM" id="SSF52467">
    <property type="entry name" value="DHS-like NAD/FAD-binding domain"/>
    <property type="match status" value="1"/>
</dbReference>
<evidence type="ECO:0000313" key="2">
    <source>
        <dbReference type="Proteomes" id="UP000677918"/>
    </source>
</evidence>
<dbReference type="Proteomes" id="UP000677918">
    <property type="component" value="Unassembled WGS sequence"/>
</dbReference>
<reference evidence="1" key="1">
    <citation type="submission" date="2021-04" db="EMBL/GenBank/DDBJ databases">
        <title>Draft genome sequence of Xylanibacillus composti strain K13.</title>
        <authorList>
            <person name="Uke A."/>
            <person name="Chhe C."/>
            <person name="Baramee S."/>
            <person name="Kosugi A."/>
        </authorList>
    </citation>
    <scope>NUCLEOTIDE SEQUENCE</scope>
    <source>
        <strain evidence="1">K13</strain>
    </source>
</reference>
<proteinExistence type="predicted"/>
<comment type="caution">
    <text evidence="1">The sequence shown here is derived from an EMBL/GenBank/DDBJ whole genome shotgun (WGS) entry which is preliminary data.</text>
</comment>
<evidence type="ECO:0000313" key="1">
    <source>
        <dbReference type="EMBL" id="GIQ69042.1"/>
    </source>
</evidence>
<gene>
    <name evidence="1" type="ORF">XYCOK13_18660</name>
</gene>
<dbReference type="InterPro" id="IPR029035">
    <property type="entry name" value="DHS-like_NAD/FAD-binding_dom"/>
</dbReference>
<accession>A0A8J4H3X6</accession>
<evidence type="ECO:0008006" key="3">
    <source>
        <dbReference type="Google" id="ProtNLM"/>
    </source>
</evidence>
<dbReference type="AlphaFoldDB" id="A0A8J4H3X6"/>
<dbReference type="Pfam" id="PF13289">
    <property type="entry name" value="SIR2_2"/>
    <property type="match status" value="1"/>
</dbReference>
<sequence>MPQPMSVTSLKLIQKCLSLVPVIVLGSGASAAYGFAGMPQLADHLVNHVVPDPKEQDRWLAFRTAIASGLDLENALHQVDLSSMLEQQVVQATRQLLLQQDISLMRRMQRGELALPLGVLLQFLSRTAKQKIKIVTTNYDRLAEYAADQVRLRLDNGYCGQYEKHFQGFSRFHAPQIELMKVHGSLDWFRSGDGAPVSLPDHAADACGMSPLMVTPGVRKYELTHQEPFRSMIAKADEAFANASAILCVGYGFHDNHIHLKLVERMRQGKTPILIATKRLSDSALQFIRSAPTSAVLGLEEYDQGTRIVYLNSEEIVEGASLWSLDALIQLVL</sequence>
<dbReference type="RefSeq" id="WP_213411856.1">
    <property type="nucleotide sequence ID" value="NZ_BOVK01000023.1"/>
</dbReference>
<name>A0A8J4H3X6_9BACL</name>